<dbReference type="Proteomes" id="UP000573499">
    <property type="component" value="Unassembled WGS sequence"/>
</dbReference>
<dbReference type="RefSeq" id="WP_182152577.1">
    <property type="nucleotide sequence ID" value="NZ_JACEZU010000003.1"/>
</dbReference>
<evidence type="ECO:0000313" key="1">
    <source>
        <dbReference type="EMBL" id="MBA5686710.1"/>
    </source>
</evidence>
<keyword evidence="2" id="KW-1185">Reference proteome</keyword>
<reference evidence="1 2" key="1">
    <citation type="submission" date="2020-07" db="EMBL/GenBank/DDBJ databases">
        <title>Novel species isolated from subtropical streams in China.</title>
        <authorList>
            <person name="Lu H."/>
        </authorList>
    </citation>
    <scope>NUCLEOTIDE SEQUENCE [LARGE SCALE GENOMIC DNA]</scope>
    <source>
        <strain evidence="1 2">LX47W</strain>
    </source>
</reference>
<dbReference type="AlphaFoldDB" id="A0A7W2F7T7"/>
<organism evidence="1 2">
    <name type="scientific">Rugamonas apoptosis</name>
    <dbReference type="NCBI Taxonomy" id="2758570"/>
    <lineage>
        <taxon>Bacteria</taxon>
        <taxon>Pseudomonadati</taxon>
        <taxon>Pseudomonadota</taxon>
        <taxon>Betaproteobacteria</taxon>
        <taxon>Burkholderiales</taxon>
        <taxon>Oxalobacteraceae</taxon>
        <taxon>Telluria group</taxon>
        <taxon>Rugamonas</taxon>
    </lineage>
</organism>
<comment type="caution">
    <text evidence="1">The sequence shown here is derived from an EMBL/GenBank/DDBJ whole genome shotgun (WGS) entry which is preliminary data.</text>
</comment>
<protein>
    <submittedName>
        <fullName evidence="1">Uncharacterized protein</fullName>
    </submittedName>
</protein>
<accession>A0A7W2F7T7</accession>
<sequence>MKKAKLDRVPVIEDTLGLNLATLLATSKKTGSGLLAVTWQGTTGLVMLEAERMTLMFGGVTACAEIATVRCLNGRLRPLLTCPRAHEGDFQTLYLRGGELACRHCHGLRYRSTLAANATDRARLARFKLLDRMGGQPGDAIPTRPSRAWRKRYRRMVGRLAGLTGMHYGQIRQQLARLADTA</sequence>
<gene>
    <name evidence="1" type="ORF">H3H39_06535</name>
</gene>
<evidence type="ECO:0000313" key="2">
    <source>
        <dbReference type="Proteomes" id="UP000573499"/>
    </source>
</evidence>
<proteinExistence type="predicted"/>
<name>A0A7W2F7T7_9BURK</name>
<dbReference type="EMBL" id="JACEZU010000003">
    <property type="protein sequence ID" value="MBA5686710.1"/>
    <property type="molecule type" value="Genomic_DNA"/>
</dbReference>